<dbReference type="STRING" id="1300341.I595_1629"/>
<dbReference type="PROSITE" id="PS51257">
    <property type="entry name" value="PROKAR_LIPOPROTEIN"/>
    <property type="match status" value="1"/>
</dbReference>
<protein>
    <recommendedName>
        <fullName evidence="3">Lipoprotein</fullName>
    </recommendedName>
</protein>
<proteinExistence type="predicted"/>
<keyword evidence="2" id="KW-1185">Reference proteome</keyword>
<evidence type="ECO:0008006" key="3">
    <source>
        <dbReference type="Google" id="ProtNLM"/>
    </source>
</evidence>
<evidence type="ECO:0000313" key="2">
    <source>
        <dbReference type="Proteomes" id="UP000050280"/>
    </source>
</evidence>
<sequence length="217" mass="24436">MKTTIFLVISGGLLLLGACQNNNQSDSATDTAETKDSTAFDANYQFRHTTDQGKLEVKKLNDIPLNVDVRPVRSRGRLSTLNPYQLVHLEISDSLSFGILGKFEGKVSGNRYNNANVHFMSHTVFPETTNIKIDSVNTKSYEAHRLDINLFIRAIAADTQAVSLGSDYKIPIRDVKRNTKLDFHLMIWDGKDYVEYKRKDKDPALFGDRACTVNLSF</sequence>
<comment type="caution">
    <text evidence="1">The sequence shown here is derived from an EMBL/GenBank/DDBJ whole genome shotgun (WGS) entry which is preliminary data.</text>
</comment>
<dbReference type="EMBL" id="LDJX01000003">
    <property type="protein sequence ID" value="KPM31981.1"/>
    <property type="molecule type" value="Genomic_DNA"/>
</dbReference>
<dbReference type="AlphaFoldDB" id="A0A0P7AU44"/>
<dbReference type="RefSeq" id="WP_054558803.1">
    <property type="nucleotide sequence ID" value="NZ_LDJX01000003.1"/>
</dbReference>
<gene>
    <name evidence="1" type="ORF">I595_1629</name>
</gene>
<name>A0A0P7AU44_9FLAO</name>
<accession>A0A0P7AU44</accession>
<organism evidence="1 2">
    <name type="scientific">Croceitalea dokdonensis DOKDO 023</name>
    <dbReference type="NCBI Taxonomy" id="1300341"/>
    <lineage>
        <taxon>Bacteria</taxon>
        <taxon>Pseudomonadati</taxon>
        <taxon>Bacteroidota</taxon>
        <taxon>Flavobacteriia</taxon>
        <taxon>Flavobacteriales</taxon>
        <taxon>Flavobacteriaceae</taxon>
        <taxon>Croceitalea</taxon>
    </lineage>
</organism>
<dbReference type="Proteomes" id="UP000050280">
    <property type="component" value="Unassembled WGS sequence"/>
</dbReference>
<evidence type="ECO:0000313" key="1">
    <source>
        <dbReference type="EMBL" id="KPM31981.1"/>
    </source>
</evidence>
<reference evidence="1 2" key="1">
    <citation type="submission" date="2015-09" db="EMBL/GenBank/DDBJ databases">
        <title>Genome sequence of the marine flavobacterium Croceitalea dokdonensis DOKDO 023 that contains proton- and sodium-pumping rhodopsins.</title>
        <authorList>
            <person name="Kwon S.-K."/>
            <person name="Lee H.K."/>
            <person name="Kwak M.-J."/>
            <person name="Kim J.F."/>
        </authorList>
    </citation>
    <scope>NUCLEOTIDE SEQUENCE [LARGE SCALE GENOMIC DNA]</scope>
    <source>
        <strain evidence="1 2">DOKDO 023</strain>
    </source>
</reference>